<evidence type="ECO:0000256" key="1">
    <source>
        <dbReference type="SAM" id="MobiDB-lite"/>
    </source>
</evidence>
<dbReference type="Gene3D" id="2.60.40.10">
    <property type="entry name" value="Immunoglobulins"/>
    <property type="match status" value="1"/>
</dbReference>
<dbReference type="Pfam" id="PF01551">
    <property type="entry name" value="Peptidase_M23"/>
    <property type="match status" value="1"/>
</dbReference>
<dbReference type="PANTHER" id="PTHR21666:SF270">
    <property type="entry name" value="MUREIN HYDROLASE ACTIVATOR ENVC"/>
    <property type="match status" value="1"/>
</dbReference>
<name>A0ABZ0W0Y7_9BACT</name>
<evidence type="ECO:0000313" key="3">
    <source>
        <dbReference type="EMBL" id="WQD36918.1"/>
    </source>
</evidence>
<dbReference type="RefSeq" id="WP_327138696.1">
    <property type="nucleotide sequence ID" value="NZ_CP139960.1"/>
</dbReference>
<dbReference type="SUPFAM" id="SSF51261">
    <property type="entry name" value="Duplicated hybrid motif"/>
    <property type="match status" value="1"/>
</dbReference>
<feature type="compositionally biased region" description="Low complexity" evidence="1">
    <location>
        <begin position="654"/>
        <end position="668"/>
    </location>
</feature>
<feature type="compositionally biased region" description="Low complexity" evidence="1">
    <location>
        <begin position="616"/>
        <end position="646"/>
    </location>
</feature>
<reference evidence="3 4" key="1">
    <citation type="submission" date="2023-12" db="EMBL/GenBank/DDBJ databases">
        <title>Genome sequencing and assembly of bacterial species from a model synthetic community.</title>
        <authorList>
            <person name="Hogle S.L."/>
        </authorList>
    </citation>
    <scope>NUCLEOTIDE SEQUENCE [LARGE SCALE GENOMIC DNA]</scope>
    <source>
        <strain evidence="3 4">HAMBI_3031</strain>
    </source>
</reference>
<evidence type="ECO:0000259" key="2">
    <source>
        <dbReference type="Pfam" id="PF01551"/>
    </source>
</evidence>
<accession>A0ABZ0W0Y7</accession>
<proteinExistence type="predicted"/>
<dbReference type="PANTHER" id="PTHR21666">
    <property type="entry name" value="PEPTIDASE-RELATED"/>
    <property type="match status" value="1"/>
</dbReference>
<organism evidence="3 4">
    <name type="scientific">Niabella yanshanensis</name>
    <dbReference type="NCBI Taxonomy" id="577386"/>
    <lineage>
        <taxon>Bacteria</taxon>
        <taxon>Pseudomonadati</taxon>
        <taxon>Bacteroidota</taxon>
        <taxon>Chitinophagia</taxon>
        <taxon>Chitinophagales</taxon>
        <taxon>Chitinophagaceae</taxon>
        <taxon>Niabella</taxon>
    </lineage>
</organism>
<sequence>MSKKNFMLLGILLTGFASFGQLYKKPVYPQGYFRWVTNLKPDIVANMGELRSNHWHMGLDVRTNQVVNQNVYAAADGYISFVGIEPLSWGRWIIITHPNGTSTLYGHLNDFRDDLERYVTEHQYKTESWPTALTIPPGQFPVKKGDFISFSGTTGGSGGPHVHWEVIDTRSARRLNPTLFGTPIVDNIAPTVIKLAMYDRNNSVYDQTPSQYKLTKTGGAYSVAGGVINTSLNKLSFSIQAYDTRNGTGNQDGIYSARLFVDGVEKSSFYIDSIDYPDSRYMNCQVDYKMVSTGGSWMQHTSKLPGDLSGVYYDLGPNNLVSLNDTLTHTVQIDVADANGNQSTIHFNIRNNGAAAPPVKPYEWQAGRPNRLSRASFEANMPLNAIYDKMNTGYSSAPSAALNSVSARHKLGETYIPVHSNYEVRIKPDKYISPENRNKIVIKRVGKNTTVRKAVWNGEWLTAQFRDFGTFEAFIDNAPPSVNALGSGEVVNLNKATRITFTPTDNYGIADFRAEVDGKWLRFTNDKGRTWIYHFSDGRITAGQHELTVIVTDVAGNVTRRSWQFVRGINPPAATKASNSNLLEEKPEPVVNRTAVTAKKTSAKTTAAKKTDSKKLATSAYKTSKTTAKTSGKSSAKKTSTATKSSSAKKESTTKQVTTKKTATASKTTVRKAATKSSASKTSSTTKKK</sequence>
<dbReference type="InterPro" id="IPR013783">
    <property type="entry name" value="Ig-like_fold"/>
</dbReference>
<dbReference type="InterPro" id="IPR016047">
    <property type="entry name" value="M23ase_b-sheet_dom"/>
</dbReference>
<feature type="compositionally biased region" description="Low complexity" evidence="1">
    <location>
        <begin position="675"/>
        <end position="689"/>
    </location>
</feature>
<feature type="region of interest" description="Disordered" evidence="1">
    <location>
        <begin position="586"/>
        <end position="689"/>
    </location>
</feature>
<feature type="domain" description="M23ase beta-sheet core" evidence="2">
    <location>
        <begin position="56"/>
        <end position="112"/>
    </location>
</feature>
<dbReference type="InterPro" id="IPR050570">
    <property type="entry name" value="Cell_wall_metabolism_enzyme"/>
</dbReference>
<dbReference type="InterPro" id="IPR011055">
    <property type="entry name" value="Dup_hybrid_motif"/>
</dbReference>
<feature type="compositionally biased region" description="Low complexity" evidence="1">
    <location>
        <begin position="594"/>
        <end position="608"/>
    </location>
</feature>
<dbReference type="CDD" id="cd12797">
    <property type="entry name" value="M23_peptidase"/>
    <property type="match status" value="1"/>
</dbReference>
<dbReference type="Proteomes" id="UP001325680">
    <property type="component" value="Chromosome"/>
</dbReference>
<dbReference type="EMBL" id="CP139960">
    <property type="protein sequence ID" value="WQD36918.1"/>
    <property type="molecule type" value="Genomic_DNA"/>
</dbReference>
<keyword evidence="4" id="KW-1185">Reference proteome</keyword>
<protein>
    <submittedName>
        <fullName evidence="3">Peptidoglycan DD-metalloendopeptidase family protein</fullName>
    </submittedName>
</protein>
<gene>
    <name evidence="3" type="ORF">U0035_14695</name>
</gene>
<dbReference type="Gene3D" id="2.70.70.10">
    <property type="entry name" value="Glucose Permease (Domain IIA)"/>
    <property type="match status" value="1"/>
</dbReference>
<evidence type="ECO:0000313" key="4">
    <source>
        <dbReference type="Proteomes" id="UP001325680"/>
    </source>
</evidence>